<evidence type="ECO:0000256" key="3">
    <source>
        <dbReference type="ARBA" id="ARBA00022801"/>
    </source>
</evidence>
<dbReference type="Proteomes" id="UP000315440">
    <property type="component" value="Unassembled WGS sequence"/>
</dbReference>
<dbReference type="AlphaFoldDB" id="A0A5C5ZK48"/>
<feature type="chain" id="PRO_5022800656" evidence="4">
    <location>
        <begin position="27"/>
        <end position="497"/>
    </location>
</feature>
<dbReference type="GO" id="GO:0004252">
    <property type="term" value="F:serine-type endopeptidase activity"/>
    <property type="evidence" value="ECO:0007669"/>
    <property type="project" value="InterPro"/>
</dbReference>
<dbReference type="Pfam" id="PF13180">
    <property type="entry name" value="PDZ_2"/>
    <property type="match status" value="1"/>
</dbReference>
<evidence type="ECO:0000259" key="5">
    <source>
        <dbReference type="PROSITE" id="PS50106"/>
    </source>
</evidence>
<comment type="caution">
    <text evidence="6">The sequence shown here is derived from an EMBL/GenBank/DDBJ whole genome shotgun (WGS) entry which is preliminary data.</text>
</comment>
<feature type="signal peptide" evidence="4">
    <location>
        <begin position="1"/>
        <end position="26"/>
    </location>
</feature>
<reference evidence="6 7" key="1">
    <citation type="submission" date="2019-02" db="EMBL/GenBank/DDBJ databases">
        <title>Deep-cultivation of Planctomycetes and their phenomic and genomic characterization uncovers novel biology.</title>
        <authorList>
            <person name="Wiegand S."/>
            <person name="Jogler M."/>
            <person name="Boedeker C."/>
            <person name="Pinto D."/>
            <person name="Vollmers J."/>
            <person name="Rivas-Marin E."/>
            <person name="Kohn T."/>
            <person name="Peeters S.H."/>
            <person name="Heuer A."/>
            <person name="Rast P."/>
            <person name="Oberbeckmann S."/>
            <person name="Bunk B."/>
            <person name="Jeske O."/>
            <person name="Meyerdierks A."/>
            <person name="Storesund J.E."/>
            <person name="Kallscheuer N."/>
            <person name="Luecker S."/>
            <person name="Lage O.M."/>
            <person name="Pohl T."/>
            <person name="Merkel B.J."/>
            <person name="Hornburger P."/>
            <person name="Mueller R.-W."/>
            <person name="Bruemmer F."/>
            <person name="Labrenz M."/>
            <person name="Spormann A.M."/>
            <person name="Op Den Camp H."/>
            <person name="Overmann J."/>
            <person name="Amann R."/>
            <person name="Jetten M.S.M."/>
            <person name="Mascher T."/>
            <person name="Medema M.H."/>
            <person name="Devos D.P."/>
            <person name="Kaster A.-K."/>
            <person name="Ovreas L."/>
            <person name="Rohde M."/>
            <person name="Galperin M.Y."/>
            <person name="Jogler C."/>
        </authorList>
    </citation>
    <scope>NUCLEOTIDE SEQUENCE [LARGE SCALE GENOMIC DNA]</scope>
    <source>
        <strain evidence="6 7">Mal64</strain>
    </source>
</reference>
<evidence type="ECO:0000313" key="6">
    <source>
        <dbReference type="EMBL" id="TWT87590.1"/>
    </source>
</evidence>
<keyword evidence="3 6" id="KW-0378">Hydrolase</keyword>
<dbReference type="PRINTS" id="PR00834">
    <property type="entry name" value="PROTEASES2C"/>
</dbReference>
<dbReference type="InterPro" id="IPR036034">
    <property type="entry name" value="PDZ_sf"/>
</dbReference>
<dbReference type="GO" id="GO:0006508">
    <property type="term" value="P:proteolysis"/>
    <property type="evidence" value="ECO:0007669"/>
    <property type="project" value="UniProtKB-KW"/>
</dbReference>
<dbReference type="PANTHER" id="PTHR22939">
    <property type="entry name" value="SERINE PROTEASE FAMILY S1C HTRA-RELATED"/>
    <property type="match status" value="1"/>
</dbReference>
<evidence type="ECO:0000256" key="4">
    <source>
        <dbReference type="SAM" id="SignalP"/>
    </source>
</evidence>
<dbReference type="Gene3D" id="2.40.10.120">
    <property type="match status" value="1"/>
</dbReference>
<dbReference type="RefSeq" id="WP_146401856.1">
    <property type="nucleotide sequence ID" value="NZ_SJPQ01000003.1"/>
</dbReference>
<dbReference type="SUPFAM" id="SSF50156">
    <property type="entry name" value="PDZ domain-like"/>
    <property type="match status" value="2"/>
</dbReference>
<dbReference type="PROSITE" id="PS50106">
    <property type="entry name" value="PDZ"/>
    <property type="match status" value="1"/>
</dbReference>
<dbReference type="PANTHER" id="PTHR22939:SF129">
    <property type="entry name" value="SERINE PROTEASE HTRA2, MITOCHONDRIAL"/>
    <property type="match status" value="1"/>
</dbReference>
<keyword evidence="7" id="KW-1185">Reference proteome</keyword>
<name>A0A5C5ZK48_9BACT</name>
<evidence type="ECO:0000256" key="2">
    <source>
        <dbReference type="ARBA" id="ARBA00022670"/>
    </source>
</evidence>
<dbReference type="Pfam" id="PF13365">
    <property type="entry name" value="Trypsin_2"/>
    <property type="match status" value="1"/>
</dbReference>
<keyword evidence="2 6" id="KW-0645">Protease</keyword>
<comment type="similarity">
    <text evidence="1">Belongs to the peptidase S1C family.</text>
</comment>
<dbReference type="InterPro" id="IPR001478">
    <property type="entry name" value="PDZ"/>
</dbReference>
<dbReference type="EC" id="3.4.21.107" evidence="6"/>
<proteinExistence type="inferred from homology"/>
<sequence length="497" mass="51984" precursor="true">MPRHPIPIRRLTAALALIALASSVFAQTQPPAAIAALQQTVVDVIARAERSVVAVSRSTAVAANPRAGGIVIRNGIPDPLARARQTPAAPPHAFGSGVVIDAERGLVLTQYLVVKEGEQHTLTTVDGAECPATLRGADPRSGLAVLEADPQAWRAAKVPAFEIGHAEELRKGEFVVTLGNPYAIQSDGQPTASWGMVANTARKAPAEENLNNVSDGRQGHRTTLHHFGALIQTDAKLGWNAGGGALVTLDGKLVGVTTTAAAIAGHERPAGYAIPMNDAMRRAVAAMSEGREAEYGFLGIEFMPLPGGDGGGLSVRSAFPGGPAFRAGLRAGDLIQRIGGVDIVDADTLQLAVGSLEPGSTTPVSIVRASDPQTREVTVQLGKAYVHGKQVVTQKPPAWRGMRVDYATAIPPNELRLAASRNQLDPEGCVVVTEVEPSSVSWRAGVRPYVFISHVGGKRVTTPEEFADAISGASESIKLRFTQPLTPPNAAGEEPVD</sequence>
<protein>
    <submittedName>
        <fullName evidence="6">Periplasmic pH-dependent serine endoprotease DegQ</fullName>
        <ecNumber evidence="6">3.4.21.107</ecNumber>
    </submittedName>
</protein>
<dbReference type="Gene3D" id="2.30.42.10">
    <property type="match status" value="2"/>
</dbReference>
<feature type="domain" description="PDZ" evidence="5">
    <location>
        <begin position="284"/>
        <end position="357"/>
    </location>
</feature>
<accession>A0A5C5ZK48</accession>
<gene>
    <name evidence="6" type="primary">degQ_3</name>
    <name evidence="6" type="ORF">Mal64_31320</name>
</gene>
<dbReference type="InterPro" id="IPR001940">
    <property type="entry name" value="Peptidase_S1C"/>
</dbReference>
<dbReference type="SUPFAM" id="SSF50494">
    <property type="entry name" value="Trypsin-like serine proteases"/>
    <property type="match status" value="1"/>
</dbReference>
<dbReference type="SMART" id="SM00228">
    <property type="entry name" value="PDZ"/>
    <property type="match status" value="2"/>
</dbReference>
<organism evidence="6 7">
    <name type="scientific">Pseudobythopirellula maris</name>
    <dbReference type="NCBI Taxonomy" id="2527991"/>
    <lineage>
        <taxon>Bacteria</taxon>
        <taxon>Pseudomonadati</taxon>
        <taxon>Planctomycetota</taxon>
        <taxon>Planctomycetia</taxon>
        <taxon>Pirellulales</taxon>
        <taxon>Lacipirellulaceae</taxon>
        <taxon>Pseudobythopirellula</taxon>
    </lineage>
</organism>
<evidence type="ECO:0000313" key="7">
    <source>
        <dbReference type="Proteomes" id="UP000315440"/>
    </source>
</evidence>
<keyword evidence="4" id="KW-0732">Signal</keyword>
<dbReference type="InterPro" id="IPR009003">
    <property type="entry name" value="Peptidase_S1_PA"/>
</dbReference>
<evidence type="ECO:0000256" key="1">
    <source>
        <dbReference type="ARBA" id="ARBA00010541"/>
    </source>
</evidence>
<dbReference type="EMBL" id="SJPQ01000003">
    <property type="protein sequence ID" value="TWT87590.1"/>
    <property type="molecule type" value="Genomic_DNA"/>
</dbReference>
<dbReference type="OrthoDB" id="208231at2"/>